<protein>
    <submittedName>
        <fullName evidence="2">Uncharacterized protein</fullName>
    </submittedName>
</protein>
<feature type="region of interest" description="Disordered" evidence="1">
    <location>
        <begin position="1"/>
        <end position="112"/>
    </location>
</feature>
<dbReference type="VEuPathDB" id="FungiDB:FUN_022112"/>
<sequence length="162" mass="18126">MSKKETTEEYKVFTTSESKERFGGTSRQFHKINKEKSKAKPSSSTPSTSSVEEKSFSASSTSIEESSTIKPQSNYESEEQLNKSDDDDQTSITTFSSYASPASSNTDYGEESANNIMRIQNILNDTLPPLFQPLQTNTNRLHVIEPHCEPRGPESPKFPFLN</sequence>
<reference evidence="2 3" key="1">
    <citation type="submission" date="2015-10" db="EMBL/GenBank/DDBJ databases">
        <title>Genome analyses suggest a sexual origin of heterokaryosis in a supposedly ancient asexual fungus.</title>
        <authorList>
            <person name="Ropars J."/>
            <person name="Sedzielewska K."/>
            <person name="Noel J."/>
            <person name="Charron P."/>
            <person name="Farinelli L."/>
            <person name="Marton T."/>
            <person name="Kruger M."/>
            <person name="Pelin A."/>
            <person name="Brachmann A."/>
            <person name="Corradi N."/>
        </authorList>
    </citation>
    <scope>NUCLEOTIDE SEQUENCE [LARGE SCALE GENOMIC DNA]</scope>
    <source>
        <strain evidence="2 3">A4</strain>
    </source>
</reference>
<feature type="compositionally biased region" description="Basic and acidic residues" evidence="1">
    <location>
        <begin position="1"/>
        <end position="22"/>
    </location>
</feature>
<evidence type="ECO:0000256" key="1">
    <source>
        <dbReference type="SAM" id="MobiDB-lite"/>
    </source>
</evidence>
<comment type="caution">
    <text evidence="2">The sequence shown here is derived from an EMBL/GenBank/DDBJ whole genome shotgun (WGS) entry which is preliminary data.</text>
</comment>
<dbReference type="Proteomes" id="UP000234323">
    <property type="component" value="Unassembled WGS sequence"/>
</dbReference>
<gene>
    <name evidence="2" type="ORF">RhiirA4_446630</name>
</gene>
<dbReference type="EMBL" id="LLXI01000951">
    <property type="protein sequence ID" value="PKY50994.1"/>
    <property type="molecule type" value="Genomic_DNA"/>
</dbReference>
<evidence type="ECO:0000313" key="2">
    <source>
        <dbReference type="EMBL" id="PKY50994.1"/>
    </source>
</evidence>
<proteinExistence type="predicted"/>
<evidence type="ECO:0000313" key="3">
    <source>
        <dbReference type="Proteomes" id="UP000234323"/>
    </source>
</evidence>
<organism evidence="2 3">
    <name type="scientific">Rhizophagus irregularis</name>
    <dbReference type="NCBI Taxonomy" id="588596"/>
    <lineage>
        <taxon>Eukaryota</taxon>
        <taxon>Fungi</taxon>
        <taxon>Fungi incertae sedis</taxon>
        <taxon>Mucoromycota</taxon>
        <taxon>Glomeromycotina</taxon>
        <taxon>Glomeromycetes</taxon>
        <taxon>Glomerales</taxon>
        <taxon>Glomeraceae</taxon>
        <taxon>Rhizophagus</taxon>
    </lineage>
</organism>
<feature type="compositionally biased region" description="Low complexity" evidence="1">
    <location>
        <begin position="40"/>
        <end position="68"/>
    </location>
</feature>
<accession>A0A2I1GWT3</accession>
<keyword evidence="3" id="KW-1185">Reference proteome</keyword>
<dbReference type="VEuPathDB" id="FungiDB:RhiirA1_437462"/>
<name>A0A2I1GWT3_9GLOM</name>
<dbReference type="AlphaFoldDB" id="A0A2I1GWT3"/>
<dbReference type="VEuPathDB" id="FungiDB:RhiirFUN_025934"/>
<feature type="compositionally biased region" description="Polar residues" evidence="1">
    <location>
        <begin position="90"/>
        <end position="112"/>
    </location>
</feature>